<name>A0A840XIP7_9PROT</name>
<dbReference type="GO" id="GO:0008413">
    <property type="term" value="F:8-oxo-7,8-dihydroguanosine triphosphate pyrophosphatase activity"/>
    <property type="evidence" value="ECO:0007669"/>
    <property type="project" value="TreeGrafter"/>
</dbReference>
<comment type="similarity">
    <text evidence="2">Belongs to the Nudix hydrolase family.</text>
</comment>
<dbReference type="InterPro" id="IPR020084">
    <property type="entry name" value="NUDIX_hydrolase_CS"/>
</dbReference>
<dbReference type="GO" id="GO:0044716">
    <property type="term" value="F:8-oxo-GDP phosphatase activity"/>
    <property type="evidence" value="ECO:0007669"/>
    <property type="project" value="TreeGrafter"/>
</dbReference>
<comment type="catalytic activity">
    <reaction evidence="10">
        <text>8-oxo-dGTP + H2O = 8-oxo-dGMP + diphosphate + H(+)</text>
        <dbReference type="Rhea" id="RHEA:31575"/>
        <dbReference type="ChEBI" id="CHEBI:15377"/>
        <dbReference type="ChEBI" id="CHEBI:15378"/>
        <dbReference type="ChEBI" id="CHEBI:33019"/>
        <dbReference type="ChEBI" id="CHEBI:63224"/>
        <dbReference type="ChEBI" id="CHEBI:77896"/>
        <dbReference type="EC" id="3.6.1.55"/>
    </reaction>
</comment>
<dbReference type="GO" id="GO:0006281">
    <property type="term" value="P:DNA repair"/>
    <property type="evidence" value="ECO:0007669"/>
    <property type="project" value="UniProtKB-KW"/>
</dbReference>
<dbReference type="Proteomes" id="UP000562254">
    <property type="component" value="Unassembled WGS sequence"/>
</dbReference>
<dbReference type="InterPro" id="IPR016181">
    <property type="entry name" value="Acyl_CoA_acyltransferase"/>
</dbReference>
<keyword evidence="8" id="KW-0460">Magnesium</keyword>
<evidence type="ECO:0000256" key="9">
    <source>
        <dbReference type="ARBA" id="ARBA00023204"/>
    </source>
</evidence>
<dbReference type="SUPFAM" id="SSF55811">
    <property type="entry name" value="Nudix"/>
    <property type="match status" value="1"/>
</dbReference>
<dbReference type="EC" id="3.6.1.55" evidence="12"/>
<dbReference type="Pfam" id="PF13302">
    <property type="entry name" value="Acetyltransf_3"/>
    <property type="match status" value="1"/>
</dbReference>
<dbReference type="InterPro" id="IPR000182">
    <property type="entry name" value="GNAT_dom"/>
</dbReference>
<evidence type="ECO:0000256" key="11">
    <source>
        <dbReference type="ARBA" id="ARBA00036904"/>
    </source>
</evidence>
<proteinExistence type="inferred from homology"/>
<evidence type="ECO:0000256" key="7">
    <source>
        <dbReference type="ARBA" id="ARBA00022801"/>
    </source>
</evidence>
<dbReference type="InterPro" id="IPR047127">
    <property type="entry name" value="MutT-like"/>
</dbReference>
<keyword evidence="20" id="KW-1185">Reference proteome</keyword>
<dbReference type="GO" id="GO:0035539">
    <property type="term" value="F:8-oxo-7,8-dihydrodeoxyguanosine triphosphate pyrophosphatase activity"/>
    <property type="evidence" value="ECO:0007669"/>
    <property type="project" value="UniProtKB-EC"/>
</dbReference>
<keyword evidence="5" id="KW-0479">Metal-binding</keyword>
<evidence type="ECO:0000256" key="12">
    <source>
        <dbReference type="ARBA" id="ARBA00038905"/>
    </source>
</evidence>
<protein>
    <recommendedName>
        <fullName evidence="13">8-oxo-dGTP diphosphatase</fullName>
        <ecNumber evidence="12">3.6.1.55</ecNumber>
    </recommendedName>
    <alternativeName>
        <fullName evidence="16">7,8-dihydro-8-oxoguanine-triphosphatase</fullName>
    </alternativeName>
    <alternativeName>
        <fullName evidence="15">Mutator protein MutT</fullName>
    </alternativeName>
    <alternativeName>
        <fullName evidence="14">dGTP pyrophosphohydrolase</fullName>
    </alternativeName>
</protein>
<dbReference type="PRINTS" id="PR00502">
    <property type="entry name" value="NUDIXFAMILY"/>
</dbReference>
<dbReference type="RefSeq" id="WP_184480975.1">
    <property type="nucleotide sequence ID" value="NZ_JAAEDJ010000162.1"/>
</dbReference>
<dbReference type="PROSITE" id="PS51462">
    <property type="entry name" value="NUDIX"/>
    <property type="match status" value="1"/>
</dbReference>
<dbReference type="PROSITE" id="PS51186">
    <property type="entry name" value="GNAT"/>
    <property type="match status" value="1"/>
</dbReference>
<dbReference type="EMBL" id="JACIJE010000001">
    <property type="protein sequence ID" value="MBB5688405.1"/>
    <property type="molecule type" value="Genomic_DNA"/>
</dbReference>
<accession>A0A840XIP7</accession>
<dbReference type="FunFam" id="3.90.79.10:FF:000014">
    <property type="entry name" value="8-oxo-dGTP diphosphatase MutT"/>
    <property type="match status" value="1"/>
</dbReference>
<evidence type="ECO:0000256" key="15">
    <source>
        <dbReference type="ARBA" id="ARBA00041979"/>
    </source>
</evidence>
<dbReference type="Pfam" id="PF14815">
    <property type="entry name" value="NUDIX_4"/>
    <property type="match status" value="1"/>
</dbReference>
<evidence type="ECO:0000256" key="2">
    <source>
        <dbReference type="ARBA" id="ARBA00005582"/>
    </source>
</evidence>
<dbReference type="Gene3D" id="3.90.79.10">
    <property type="entry name" value="Nucleoside Triphosphate Pyrophosphohydrolase"/>
    <property type="match status" value="1"/>
</dbReference>
<feature type="domain" description="Nudix hydrolase" evidence="18">
    <location>
        <begin position="203"/>
        <end position="331"/>
    </location>
</feature>
<evidence type="ECO:0000256" key="16">
    <source>
        <dbReference type="ARBA" id="ARBA00042798"/>
    </source>
</evidence>
<dbReference type="GO" id="GO:0016747">
    <property type="term" value="F:acyltransferase activity, transferring groups other than amino-acyl groups"/>
    <property type="evidence" value="ECO:0007669"/>
    <property type="project" value="InterPro"/>
</dbReference>
<dbReference type="InterPro" id="IPR000086">
    <property type="entry name" value="NUDIX_hydrolase_dom"/>
</dbReference>
<evidence type="ECO:0000256" key="5">
    <source>
        <dbReference type="ARBA" id="ARBA00022723"/>
    </source>
</evidence>
<keyword evidence="6" id="KW-0227">DNA damage</keyword>
<dbReference type="Gene3D" id="3.40.630.30">
    <property type="match status" value="1"/>
</dbReference>
<comment type="cofactor">
    <cofactor evidence="1">
        <name>Mg(2+)</name>
        <dbReference type="ChEBI" id="CHEBI:18420"/>
    </cofactor>
</comment>
<evidence type="ECO:0000256" key="6">
    <source>
        <dbReference type="ARBA" id="ARBA00022763"/>
    </source>
</evidence>
<keyword evidence="4" id="KW-0235">DNA replication</keyword>
<dbReference type="AlphaFoldDB" id="A0A840XIP7"/>
<evidence type="ECO:0000256" key="3">
    <source>
        <dbReference type="ARBA" id="ARBA00022457"/>
    </source>
</evidence>
<dbReference type="GO" id="GO:0046872">
    <property type="term" value="F:metal ion binding"/>
    <property type="evidence" value="ECO:0007669"/>
    <property type="project" value="UniProtKB-KW"/>
</dbReference>
<dbReference type="GO" id="GO:0044715">
    <property type="term" value="F:8-oxo-dGDP phosphatase activity"/>
    <property type="evidence" value="ECO:0007669"/>
    <property type="project" value="TreeGrafter"/>
</dbReference>
<evidence type="ECO:0000256" key="13">
    <source>
        <dbReference type="ARBA" id="ARBA00040794"/>
    </source>
</evidence>
<evidence type="ECO:0000256" key="1">
    <source>
        <dbReference type="ARBA" id="ARBA00001946"/>
    </source>
</evidence>
<dbReference type="PANTHER" id="PTHR47707:SF1">
    <property type="entry name" value="NUDIX HYDROLASE FAMILY PROTEIN"/>
    <property type="match status" value="1"/>
</dbReference>
<dbReference type="InterPro" id="IPR029119">
    <property type="entry name" value="MutY_C"/>
</dbReference>
<keyword evidence="7 19" id="KW-0378">Hydrolase</keyword>
<comment type="catalytic activity">
    <reaction evidence="11">
        <text>8-oxo-GTP + H2O = 8-oxo-GMP + diphosphate + H(+)</text>
        <dbReference type="Rhea" id="RHEA:67616"/>
        <dbReference type="ChEBI" id="CHEBI:15377"/>
        <dbReference type="ChEBI" id="CHEBI:15378"/>
        <dbReference type="ChEBI" id="CHEBI:33019"/>
        <dbReference type="ChEBI" id="CHEBI:143553"/>
        <dbReference type="ChEBI" id="CHEBI:145694"/>
    </reaction>
</comment>
<dbReference type="PROSITE" id="PS00893">
    <property type="entry name" value="NUDIX_BOX"/>
    <property type="match status" value="1"/>
</dbReference>
<evidence type="ECO:0000259" key="18">
    <source>
        <dbReference type="PROSITE" id="PS51462"/>
    </source>
</evidence>
<dbReference type="CDD" id="cd03425">
    <property type="entry name" value="NUDIX_MutT_NudA_like"/>
    <property type="match status" value="1"/>
</dbReference>
<evidence type="ECO:0000313" key="20">
    <source>
        <dbReference type="Proteomes" id="UP000562254"/>
    </source>
</evidence>
<dbReference type="SUPFAM" id="SSF55729">
    <property type="entry name" value="Acyl-CoA N-acyltransferases (Nat)"/>
    <property type="match status" value="1"/>
</dbReference>
<evidence type="ECO:0000256" key="4">
    <source>
        <dbReference type="ARBA" id="ARBA00022705"/>
    </source>
</evidence>
<reference evidence="19 20" key="1">
    <citation type="submission" date="2020-08" db="EMBL/GenBank/DDBJ databases">
        <title>Genomic Encyclopedia of Type Strains, Phase IV (KMG-IV): sequencing the most valuable type-strain genomes for metagenomic binning, comparative biology and taxonomic classification.</title>
        <authorList>
            <person name="Goeker M."/>
        </authorList>
    </citation>
    <scope>NUCLEOTIDE SEQUENCE [LARGE SCALE GENOMIC DNA]</scope>
    <source>
        <strain evidence="19 20">DSM 25895</strain>
    </source>
</reference>
<sequence>MPDSLPAFTPLETERFRLRPLRPADAAEMHRLVNDWEVAKTLARVPFPYPRDLADEWIASTAERIAAGEAYHLAIARREDDVLVGCAGLTLDREARTAELGYWVGRRHWGQGIAPEVAGRLARWALANLDLDRITASALTDNARSAAVLRRIGFRETGEGMQDFLSRGGAMPVRRFEAVRADLSPLAAAPAPAAPEVAAQGKPILLVAAVGLIDPEGRVLLARRPEGKPLAGLWEFPGGKVRPGETPEAALIRELREELGIDVAEACLAPFAFASHGYEAFHLLMPLYLCRRWEGQVTALEGQALAWVRPQRLGDYAMPPADKPLVALLRDFL</sequence>
<dbReference type="GO" id="GO:0006260">
    <property type="term" value="P:DNA replication"/>
    <property type="evidence" value="ECO:0007669"/>
    <property type="project" value="UniProtKB-KW"/>
</dbReference>
<evidence type="ECO:0000256" key="14">
    <source>
        <dbReference type="ARBA" id="ARBA00041592"/>
    </source>
</evidence>
<evidence type="ECO:0000256" key="8">
    <source>
        <dbReference type="ARBA" id="ARBA00022842"/>
    </source>
</evidence>
<dbReference type="InterPro" id="IPR020476">
    <property type="entry name" value="Nudix_hydrolase"/>
</dbReference>
<feature type="domain" description="N-acetyltransferase" evidence="17">
    <location>
        <begin position="16"/>
        <end position="178"/>
    </location>
</feature>
<keyword evidence="3" id="KW-0515">Mutator protein</keyword>
<evidence type="ECO:0000256" key="10">
    <source>
        <dbReference type="ARBA" id="ARBA00035861"/>
    </source>
</evidence>
<dbReference type="InterPro" id="IPR015797">
    <property type="entry name" value="NUDIX_hydrolase-like_dom_sf"/>
</dbReference>
<organism evidence="19 20">
    <name type="scientific">Neoroseomonas alkaliterrae</name>
    <dbReference type="NCBI Taxonomy" id="1452450"/>
    <lineage>
        <taxon>Bacteria</taxon>
        <taxon>Pseudomonadati</taxon>
        <taxon>Pseudomonadota</taxon>
        <taxon>Alphaproteobacteria</taxon>
        <taxon>Acetobacterales</taxon>
        <taxon>Acetobacteraceae</taxon>
        <taxon>Neoroseomonas</taxon>
    </lineage>
</organism>
<dbReference type="PANTHER" id="PTHR47707">
    <property type="entry name" value="8-OXO-DGTP DIPHOSPHATASE"/>
    <property type="match status" value="1"/>
</dbReference>
<comment type="caution">
    <text evidence="19">The sequence shown here is derived from an EMBL/GenBank/DDBJ whole genome shotgun (WGS) entry which is preliminary data.</text>
</comment>
<keyword evidence="9" id="KW-0234">DNA repair</keyword>
<evidence type="ECO:0000313" key="19">
    <source>
        <dbReference type="EMBL" id="MBB5688405.1"/>
    </source>
</evidence>
<evidence type="ECO:0000259" key="17">
    <source>
        <dbReference type="PROSITE" id="PS51186"/>
    </source>
</evidence>
<gene>
    <name evidence="19" type="ORF">FHS88_000515</name>
</gene>